<dbReference type="EMBL" id="CAFBNL010000001">
    <property type="protein sequence ID" value="CAB4939990.1"/>
    <property type="molecule type" value="Genomic_DNA"/>
</dbReference>
<dbReference type="Gene3D" id="2.60.200.40">
    <property type="match status" value="1"/>
</dbReference>
<evidence type="ECO:0000256" key="1">
    <source>
        <dbReference type="SAM" id="MobiDB-lite"/>
    </source>
</evidence>
<accession>A0A6J7JA29</accession>
<dbReference type="InterPro" id="IPR016064">
    <property type="entry name" value="NAD/diacylglycerol_kinase_sf"/>
</dbReference>
<proteinExistence type="predicted"/>
<dbReference type="AlphaFoldDB" id="A0A6J7JA29"/>
<reference evidence="3" key="1">
    <citation type="submission" date="2020-05" db="EMBL/GenBank/DDBJ databases">
        <authorList>
            <person name="Chiriac C."/>
            <person name="Salcher M."/>
            <person name="Ghai R."/>
            <person name="Kavagutti S V."/>
        </authorList>
    </citation>
    <scope>NUCLEOTIDE SEQUENCE</scope>
</reference>
<sequence length="231" mass="24587">MTIRPGDEWGTPTDSAPDLVVSGSDGDLARSLKSWPHPNPLISFVPSVDSDFAKSLGLSSLRDPEVTNVGAAGKMEAPIDAIEYRIAGKTYLAMNAIEVGVSPLVLRATSRSKEISVTINGRKFFNGFASGVVVANGEFIGAADLVPRSHPGDGRLEIHIYSLKAGERAAMRRRLAAGSHLPHPRISTGSGSRVRIEVKGGAWPIRADSELAGRAGRIEFEVRSPVARLLL</sequence>
<gene>
    <name evidence="3" type="ORF">UFOPK3789_00011</name>
</gene>
<dbReference type="InterPro" id="IPR017438">
    <property type="entry name" value="ATP-NAD_kinase_N"/>
</dbReference>
<dbReference type="Pfam" id="PF19279">
    <property type="entry name" value="YegS_C"/>
    <property type="match status" value="1"/>
</dbReference>
<protein>
    <submittedName>
        <fullName evidence="3">Unannotated protein</fullName>
    </submittedName>
</protein>
<organism evidence="3">
    <name type="scientific">freshwater metagenome</name>
    <dbReference type="NCBI Taxonomy" id="449393"/>
    <lineage>
        <taxon>unclassified sequences</taxon>
        <taxon>metagenomes</taxon>
        <taxon>ecological metagenomes</taxon>
    </lineage>
</organism>
<evidence type="ECO:0000313" key="3">
    <source>
        <dbReference type="EMBL" id="CAB4939990.1"/>
    </source>
</evidence>
<name>A0A6J7JA29_9ZZZZ</name>
<dbReference type="SUPFAM" id="SSF111331">
    <property type="entry name" value="NAD kinase/diacylglycerol kinase-like"/>
    <property type="match status" value="1"/>
</dbReference>
<evidence type="ECO:0000259" key="2">
    <source>
        <dbReference type="Pfam" id="PF19279"/>
    </source>
</evidence>
<dbReference type="Gene3D" id="3.40.50.10330">
    <property type="entry name" value="Probable inorganic polyphosphate/atp-NAD kinase, domain 1"/>
    <property type="match status" value="1"/>
</dbReference>
<dbReference type="InterPro" id="IPR045540">
    <property type="entry name" value="YegS/DAGK_C"/>
</dbReference>
<feature type="domain" description="YegS/DAGK C-terminal" evidence="2">
    <location>
        <begin position="77"/>
        <end position="215"/>
    </location>
</feature>
<feature type="region of interest" description="Disordered" evidence="1">
    <location>
        <begin position="1"/>
        <end position="20"/>
    </location>
</feature>